<dbReference type="Proteomes" id="UP000055590">
    <property type="component" value="Chromosome"/>
</dbReference>
<feature type="transmembrane region" description="Helical" evidence="6">
    <location>
        <begin position="138"/>
        <end position="158"/>
    </location>
</feature>
<dbReference type="NCBIfam" id="TIGR03718">
    <property type="entry name" value="R_switched_Alx"/>
    <property type="match status" value="1"/>
</dbReference>
<evidence type="ECO:0000256" key="5">
    <source>
        <dbReference type="ARBA" id="ARBA00023136"/>
    </source>
</evidence>
<comment type="similarity">
    <text evidence="2">Belongs to the TerC family.</text>
</comment>
<feature type="transmembrane region" description="Helical" evidence="6">
    <location>
        <begin position="112"/>
        <end position="132"/>
    </location>
</feature>
<evidence type="ECO:0000256" key="2">
    <source>
        <dbReference type="ARBA" id="ARBA00007511"/>
    </source>
</evidence>
<keyword evidence="8" id="KW-1185">Reference proteome</keyword>
<feature type="transmembrane region" description="Helical" evidence="6">
    <location>
        <begin position="265"/>
        <end position="284"/>
    </location>
</feature>
<evidence type="ECO:0000256" key="3">
    <source>
        <dbReference type="ARBA" id="ARBA00022692"/>
    </source>
</evidence>
<evidence type="ECO:0000256" key="6">
    <source>
        <dbReference type="SAM" id="Phobius"/>
    </source>
</evidence>
<feature type="transmembrane region" description="Helical" evidence="6">
    <location>
        <begin position="233"/>
        <end position="253"/>
    </location>
</feature>
<feature type="transmembrane region" description="Helical" evidence="6">
    <location>
        <begin position="14"/>
        <end position="35"/>
    </location>
</feature>
<comment type="subcellular location">
    <subcellularLocation>
        <location evidence="1">Membrane</location>
        <topology evidence="1">Multi-pass membrane protein</topology>
    </subcellularLocation>
</comment>
<evidence type="ECO:0000256" key="1">
    <source>
        <dbReference type="ARBA" id="ARBA00004141"/>
    </source>
</evidence>
<sequence length="324" mass="35599">MTSSISLLLGSAPLTLWLGFIALVLVLLALDLGVFHRRPHEVSNKEAAVWTAIWISLAGAFNAFVFWDLGHQAGIEFLTGYVIEKSLSVDNLFVMLLVFTSFGVPKIYQHRILFWGILGALVTRGVMIILGAELLNRFHAVIYVFGGFLVFTGVRMLFARGEKPDPRKNLALRIFTRFVPTTDRIDGKHFFVVEAGKRVATPLLVALVVVEAMDVVFAVDSIPAIFAVTTDPFIVFTSNVFAILGLRSLYFLLANVVERFVHLEIGLSIILTYVGVKMLVSGWYPIPTPISLAVILGILAITIITSIVANRRAHAKDESPGSCA</sequence>
<keyword evidence="5 6" id="KW-0472">Membrane</keyword>
<dbReference type="Pfam" id="PF03741">
    <property type="entry name" value="TerC"/>
    <property type="match status" value="1"/>
</dbReference>
<dbReference type="RefSeq" id="WP_050726906.1">
    <property type="nucleotide sequence ID" value="NZ_CP012332.1"/>
</dbReference>
<accession>A0A0K1PGZ5</accession>
<dbReference type="EMBL" id="CP012332">
    <property type="protein sequence ID" value="AKU92785.1"/>
    <property type="molecule type" value="Genomic_DNA"/>
</dbReference>
<dbReference type="InterPro" id="IPR022369">
    <property type="entry name" value="Integral_membrane_TerC_rswitch"/>
</dbReference>
<dbReference type="GO" id="GO:0016020">
    <property type="term" value="C:membrane"/>
    <property type="evidence" value="ECO:0007669"/>
    <property type="project" value="UniProtKB-SubCell"/>
</dbReference>
<organism evidence="7 8">
    <name type="scientific">Vulgatibacter incomptus</name>
    <dbReference type="NCBI Taxonomy" id="1391653"/>
    <lineage>
        <taxon>Bacteria</taxon>
        <taxon>Pseudomonadati</taxon>
        <taxon>Myxococcota</taxon>
        <taxon>Myxococcia</taxon>
        <taxon>Myxococcales</taxon>
        <taxon>Cystobacterineae</taxon>
        <taxon>Vulgatibacteraceae</taxon>
        <taxon>Vulgatibacter</taxon>
    </lineage>
</organism>
<dbReference type="InterPro" id="IPR005496">
    <property type="entry name" value="Integral_membrane_TerC"/>
</dbReference>
<name>A0A0K1PGZ5_9BACT</name>
<feature type="transmembrane region" description="Helical" evidence="6">
    <location>
        <begin position="87"/>
        <end position="105"/>
    </location>
</feature>
<dbReference type="PANTHER" id="PTHR30238:SF0">
    <property type="entry name" value="THYLAKOID MEMBRANE PROTEIN TERC, CHLOROPLASTIC"/>
    <property type="match status" value="1"/>
</dbReference>
<dbReference type="PANTHER" id="PTHR30238">
    <property type="entry name" value="MEMBRANE BOUND PREDICTED REDOX MODULATOR"/>
    <property type="match status" value="1"/>
</dbReference>
<dbReference type="PATRIC" id="fig|1391653.3.peg.3317"/>
<evidence type="ECO:0000313" key="8">
    <source>
        <dbReference type="Proteomes" id="UP000055590"/>
    </source>
</evidence>
<protein>
    <submittedName>
        <fullName evidence="7">Integral membrane protein TerC</fullName>
    </submittedName>
</protein>
<proteinExistence type="inferred from homology"/>
<evidence type="ECO:0000313" key="7">
    <source>
        <dbReference type="EMBL" id="AKU92785.1"/>
    </source>
</evidence>
<keyword evidence="3 6" id="KW-0812">Transmembrane</keyword>
<keyword evidence="4 6" id="KW-1133">Transmembrane helix</keyword>
<gene>
    <name evidence="7" type="ORF">AKJ08_3172</name>
</gene>
<feature type="transmembrane region" description="Helical" evidence="6">
    <location>
        <begin position="290"/>
        <end position="309"/>
    </location>
</feature>
<dbReference type="STRING" id="1391653.AKJ08_3172"/>
<feature type="transmembrane region" description="Helical" evidence="6">
    <location>
        <begin position="47"/>
        <end position="67"/>
    </location>
</feature>
<dbReference type="KEGG" id="vin:AKJ08_3172"/>
<dbReference type="AlphaFoldDB" id="A0A0K1PGZ5"/>
<evidence type="ECO:0000256" key="4">
    <source>
        <dbReference type="ARBA" id="ARBA00022989"/>
    </source>
</evidence>
<reference evidence="7 8" key="1">
    <citation type="submission" date="2015-08" db="EMBL/GenBank/DDBJ databases">
        <authorList>
            <person name="Babu N.S."/>
            <person name="Beckwith C.J."/>
            <person name="Beseler K.G."/>
            <person name="Brison A."/>
            <person name="Carone J.V."/>
            <person name="Caskin T.P."/>
            <person name="Diamond M."/>
            <person name="Durham M.E."/>
            <person name="Foxe J.M."/>
            <person name="Go M."/>
            <person name="Henderson B.A."/>
            <person name="Jones I.B."/>
            <person name="McGettigan J.A."/>
            <person name="Micheletti S.J."/>
            <person name="Nasrallah M.E."/>
            <person name="Ortiz D."/>
            <person name="Piller C.R."/>
            <person name="Privatt S.R."/>
            <person name="Schneider S.L."/>
            <person name="Sharp S."/>
            <person name="Smith T.C."/>
            <person name="Stanton J.D."/>
            <person name="Ullery H.E."/>
            <person name="Wilson R.J."/>
            <person name="Serrano M.G."/>
            <person name="Buck G."/>
            <person name="Lee V."/>
            <person name="Wang Y."/>
            <person name="Carvalho R."/>
            <person name="Voegtly L."/>
            <person name="Shi R."/>
            <person name="Duckworth R."/>
            <person name="Johnson A."/>
            <person name="Loviza R."/>
            <person name="Walstead R."/>
            <person name="Shah Z."/>
            <person name="Kiflezghi M."/>
            <person name="Wade K."/>
            <person name="Ball S.L."/>
            <person name="Bradley K.W."/>
            <person name="Asai D.J."/>
            <person name="Bowman C.A."/>
            <person name="Russell D.A."/>
            <person name="Pope W.H."/>
            <person name="Jacobs-Sera D."/>
            <person name="Hendrix R.W."/>
            <person name="Hatfull G.F."/>
        </authorList>
    </citation>
    <scope>NUCLEOTIDE SEQUENCE [LARGE SCALE GENOMIC DNA]</scope>
    <source>
        <strain evidence="7 8">DSM 27710</strain>
    </source>
</reference>
<dbReference type="OrthoDB" id="9783692at2"/>
<feature type="transmembrane region" description="Helical" evidence="6">
    <location>
        <begin position="203"/>
        <end position="227"/>
    </location>
</feature>